<evidence type="ECO:0000256" key="7">
    <source>
        <dbReference type="ARBA" id="ARBA00022692"/>
    </source>
</evidence>
<keyword evidence="11 17" id="KW-1133">Transmembrane helix</keyword>
<evidence type="ECO:0000256" key="4">
    <source>
        <dbReference type="ARBA" id="ARBA00022475"/>
    </source>
</evidence>
<protein>
    <recommendedName>
        <fullName evidence="16">Heme sensor protein HssS</fullName>
        <ecNumber evidence="3">2.7.13.3</ecNumber>
    </recommendedName>
</protein>
<dbReference type="InterPro" id="IPR050398">
    <property type="entry name" value="HssS/ArlS-like"/>
</dbReference>
<evidence type="ECO:0000313" key="20">
    <source>
        <dbReference type="EMBL" id="QQP14119.1"/>
    </source>
</evidence>
<comment type="subcellular location">
    <subcellularLocation>
        <location evidence="2">Cell membrane</location>
        <topology evidence="2">Multi-pass membrane protein</topology>
    </subcellularLocation>
</comment>
<evidence type="ECO:0000256" key="10">
    <source>
        <dbReference type="ARBA" id="ARBA00022840"/>
    </source>
</evidence>
<keyword evidence="8" id="KW-0547">Nucleotide-binding</keyword>
<feature type="domain" description="Histidine kinase" evidence="18">
    <location>
        <begin position="134"/>
        <end position="349"/>
    </location>
</feature>
<evidence type="ECO:0000256" key="3">
    <source>
        <dbReference type="ARBA" id="ARBA00012438"/>
    </source>
</evidence>
<dbReference type="PANTHER" id="PTHR45528:SF11">
    <property type="entry name" value="HISTIDINE KINASE"/>
    <property type="match status" value="1"/>
</dbReference>
<evidence type="ECO:0000256" key="8">
    <source>
        <dbReference type="ARBA" id="ARBA00022741"/>
    </source>
</evidence>
<keyword evidence="21" id="KW-1185">Reference proteome</keyword>
<dbReference type="Pfam" id="PF00512">
    <property type="entry name" value="HisKA"/>
    <property type="match status" value="1"/>
</dbReference>
<dbReference type="Gene3D" id="6.10.340.10">
    <property type="match status" value="1"/>
</dbReference>
<keyword evidence="14 17" id="KW-0472">Membrane</keyword>
<dbReference type="InterPro" id="IPR003594">
    <property type="entry name" value="HATPase_dom"/>
</dbReference>
<dbReference type="PROSITE" id="PS50885">
    <property type="entry name" value="HAMP"/>
    <property type="match status" value="1"/>
</dbReference>
<reference evidence="20 21" key="1">
    <citation type="submission" date="2020-01" db="EMBL/GenBank/DDBJ databases">
        <authorList>
            <person name="Liu G."/>
            <person name="Liu B."/>
        </authorList>
    </citation>
    <scope>NUCLEOTIDE SEQUENCE [LARGE SCALE GENOMIC DNA]</scope>
    <source>
        <strain evidence="20 21">FJAT-51161</strain>
    </source>
</reference>
<feature type="transmembrane region" description="Helical" evidence="17">
    <location>
        <begin position="48"/>
        <end position="70"/>
    </location>
</feature>
<feature type="domain" description="HAMP" evidence="19">
    <location>
        <begin position="80"/>
        <end position="126"/>
    </location>
</feature>
<keyword evidence="7 17" id="KW-0812">Transmembrane</keyword>
<evidence type="ECO:0000256" key="5">
    <source>
        <dbReference type="ARBA" id="ARBA00022553"/>
    </source>
</evidence>
<evidence type="ECO:0000256" key="16">
    <source>
        <dbReference type="ARBA" id="ARBA00040841"/>
    </source>
</evidence>
<dbReference type="RefSeq" id="WP_053595336.1">
    <property type="nucleotide sequence ID" value="NZ_CP067341.1"/>
</dbReference>
<evidence type="ECO:0000256" key="17">
    <source>
        <dbReference type="SAM" id="Phobius"/>
    </source>
</evidence>
<dbReference type="Gene3D" id="1.10.287.130">
    <property type="match status" value="1"/>
</dbReference>
<evidence type="ECO:0000259" key="18">
    <source>
        <dbReference type="PROSITE" id="PS50109"/>
    </source>
</evidence>
<dbReference type="InterPro" id="IPR036890">
    <property type="entry name" value="HATPase_C_sf"/>
</dbReference>
<sequence length="367" mass="42502">MRRRKFFLKLFLTLMLLLISNIIFAFISFHITSWIYDWLGKHPQGFWLQLWTVVGVFVLFACSIIILFLIGVNKQRNYWNTIVDALSRIAKGDFTVKLDMKTDEDQFGQLIHGINHMAVELGEMERMRQEFISNVSHEIQSPLTTINGFAKALKNMDLPEDKRQHYLTIIEMESNRLSKISDNLLKLTSLESQHHPFEPRHYRLDKQLRNVVLALEPNWLVKNIDIDLQLENISLMADEDLMNQVWMNLLSNSIKFTPAAGTITISVTKQMDTIAIVIRDNGIGLTPEQQKHIFERFYKADLSRTAENGGSGLGLSIVKKIIDMHNGTITVESKLAEFTTFILKNRFQIITKNFSSNKFTFLIFFIN</sequence>
<dbReference type="SMART" id="SM00304">
    <property type="entry name" value="HAMP"/>
    <property type="match status" value="1"/>
</dbReference>
<comment type="function">
    <text evidence="15">Member of the two-component regulatory system HssS/HssR involved in intracellular heme homeostasis and tempering of staphylococcal virulence. HssS functions as a heme sensor histidine kinase which is autophosphorylated at a histidine residue and transfers its phosphate group to an aspartate residue of HssR. HssR/HssS activates the expression of hrtAB, an efflux pump, in response to extracellular heme, hemin, hemoglobin or blood.</text>
</comment>
<evidence type="ECO:0000256" key="13">
    <source>
        <dbReference type="ARBA" id="ARBA00023026"/>
    </source>
</evidence>
<dbReference type="SUPFAM" id="SSF158472">
    <property type="entry name" value="HAMP domain-like"/>
    <property type="match status" value="1"/>
</dbReference>
<keyword evidence="9" id="KW-0418">Kinase</keyword>
<evidence type="ECO:0000256" key="15">
    <source>
        <dbReference type="ARBA" id="ARBA00037219"/>
    </source>
</evidence>
<gene>
    <name evidence="20" type="ORF">FJQ98_08905</name>
</gene>
<organism evidence="20 21">
    <name type="scientific">Lysinibacillus agricola</name>
    <dbReference type="NCBI Taxonomy" id="2590012"/>
    <lineage>
        <taxon>Bacteria</taxon>
        <taxon>Bacillati</taxon>
        <taxon>Bacillota</taxon>
        <taxon>Bacilli</taxon>
        <taxon>Bacillales</taxon>
        <taxon>Bacillaceae</taxon>
        <taxon>Lysinibacillus</taxon>
    </lineage>
</organism>
<evidence type="ECO:0000256" key="6">
    <source>
        <dbReference type="ARBA" id="ARBA00022679"/>
    </source>
</evidence>
<dbReference type="SUPFAM" id="SSF47384">
    <property type="entry name" value="Homodimeric domain of signal transducing histidine kinase"/>
    <property type="match status" value="1"/>
</dbReference>
<dbReference type="InterPro" id="IPR005467">
    <property type="entry name" value="His_kinase_dom"/>
</dbReference>
<keyword evidence="4" id="KW-1003">Cell membrane</keyword>
<dbReference type="Proteomes" id="UP000596049">
    <property type="component" value="Chromosome"/>
</dbReference>
<evidence type="ECO:0000256" key="9">
    <source>
        <dbReference type="ARBA" id="ARBA00022777"/>
    </source>
</evidence>
<keyword evidence="13" id="KW-0843">Virulence</keyword>
<dbReference type="EC" id="2.7.13.3" evidence="3"/>
<dbReference type="SMART" id="SM00387">
    <property type="entry name" value="HATPase_c"/>
    <property type="match status" value="1"/>
</dbReference>
<dbReference type="InterPro" id="IPR003660">
    <property type="entry name" value="HAMP_dom"/>
</dbReference>
<dbReference type="Pfam" id="PF02518">
    <property type="entry name" value="HATPase_c"/>
    <property type="match status" value="1"/>
</dbReference>
<dbReference type="InterPro" id="IPR003661">
    <property type="entry name" value="HisK_dim/P_dom"/>
</dbReference>
<dbReference type="SUPFAM" id="SSF55874">
    <property type="entry name" value="ATPase domain of HSP90 chaperone/DNA topoisomerase II/histidine kinase"/>
    <property type="match status" value="1"/>
</dbReference>
<dbReference type="InterPro" id="IPR004358">
    <property type="entry name" value="Sig_transdc_His_kin-like_C"/>
</dbReference>
<dbReference type="InterPro" id="IPR036097">
    <property type="entry name" value="HisK_dim/P_sf"/>
</dbReference>
<keyword evidence="10" id="KW-0067">ATP-binding</keyword>
<dbReference type="CDD" id="cd06225">
    <property type="entry name" value="HAMP"/>
    <property type="match status" value="1"/>
</dbReference>
<keyword evidence="5" id="KW-0597">Phosphoprotein</keyword>
<evidence type="ECO:0000256" key="11">
    <source>
        <dbReference type="ARBA" id="ARBA00022989"/>
    </source>
</evidence>
<evidence type="ECO:0000256" key="1">
    <source>
        <dbReference type="ARBA" id="ARBA00000085"/>
    </source>
</evidence>
<accession>A0ABX7B108</accession>
<dbReference type="CDD" id="cd00082">
    <property type="entry name" value="HisKA"/>
    <property type="match status" value="1"/>
</dbReference>
<dbReference type="PANTHER" id="PTHR45528">
    <property type="entry name" value="SENSOR HISTIDINE KINASE CPXA"/>
    <property type="match status" value="1"/>
</dbReference>
<name>A0ABX7B108_9BACI</name>
<evidence type="ECO:0000256" key="12">
    <source>
        <dbReference type="ARBA" id="ARBA00023012"/>
    </source>
</evidence>
<dbReference type="Pfam" id="PF00672">
    <property type="entry name" value="HAMP"/>
    <property type="match status" value="1"/>
</dbReference>
<proteinExistence type="predicted"/>
<evidence type="ECO:0000259" key="19">
    <source>
        <dbReference type="PROSITE" id="PS50885"/>
    </source>
</evidence>
<feature type="transmembrane region" description="Helical" evidence="17">
    <location>
        <begin position="12"/>
        <end position="36"/>
    </location>
</feature>
<dbReference type="EMBL" id="CP067341">
    <property type="protein sequence ID" value="QQP14119.1"/>
    <property type="molecule type" value="Genomic_DNA"/>
</dbReference>
<evidence type="ECO:0000256" key="14">
    <source>
        <dbReference type="ARBA" id="ARBA00023136"/>
    </source>
</evidence>
<evidence type="ECO:0000256" key="2">
    <source>
        <dbReference type="ARBA" id="ARBA00004651"/>
    </source>
</evidence>
<comment type="catalytic activity">
    <reaction evidence="1">
        <text>ATP + protein L-histidine = ADP + protein N-phospho-L-histidine.</text>
        <dbReference type="EC" id="2.7.13.3"/>
    </reaction>
</comment>
<evidence type="ECO:0000313" key="21">
    <source>
        <dbReference type="Proteomes" id="UP000596049"/>
    </source>
</evidence>
<keyword evidence="12" id="KW-0902">Two-component regulatory system</keyword>
<dbReference type="SMART" id="SM00388">
    <property type="entry name" value="HisKA"/>
    <property type="match status" value="1"/>
</dbReference>
<dbReference type="Gene3D" id="3.30.565.10">
    <property type="entry name" value="Histidine kinase-like ATPase, C-terminal domain"/>
    <property type="match status" value="1"/>
</dbReference>
<dbReference type="PROSITE" id="PS50109">
    <property type="entry name" value="HIS_KIN"/>
    <property type="match status" value="1"/>
</dbReference>
<keyword evidence="6" id="KW-0808">Transferase</keyword>
<dbReference type="CDD" id="cd00075">
    <property type="entry name" value="HATPase"/>
    <property type="match status" value="1"/>
</dbReference>
<dbReference type="PRINTS" id="PR00344">
    <property type="entry name" value="BCTRLSENSOR"/>
</dbReference>